<feature type="transmembrane region" description="Helical" evidence="10">
    <location>
        <begin position="131"/>
        <end position="150"/>
    </location>
</feature>
<keyword evidence="4 10" id="KW-1133">Transmembrane helix</keyword>
<dbReference type="RefSeq" id="WP_380932288.1">
    <property type="nucleotide sequence ID" value="NZ_JBHUEG010000012.1"/>
</dbReference>
<evidence type="ECO:0000256" key="7">
    <source>
        <dbReference type="ARBA" id="ARBA00023173"/>
    </source>
</evidence>
<dbReference type="InterPro" id="IPR014743">
    <property type="entry name" value="Cl-channel_core"/>
</dbReference>
<dbReference type="Proteomes" id="UP001597545">
    <property type="component" value="Unassembled WGS sequence"/>
</dbReference>
<protein>
    <submittedName>
        <fullName evidence="11">Chloride channel protein</fullName>
    </submittedName>
</protein>
<gene>
    <name evidence="11" type="ORF">ACFSR5_18150</name>
</gene>
<dbReference type="Pfam" id="PF00654">
    <property type="entry name" value="Voltage_CLC"/>
    <property type="match status" value="1"/>
</dbReference>
<reference evidence="12" key="1">
    <citation type="journal article" date="2019" name="Int. J. Syst. Evol. Microbiol.">
        <title>The Global Catalogue of Microorganisms (GCM) 10K type strain sequencing project: providing services to taxonomists for standard genome sequencing and annotation.</title>
        <authorList>
            <consortium name="The Broad Institute Genomics Platform"/>
            <consortium name="The Broad Institute Genome Sequencing Center for Infectious Disease"/>
            <person name="Wu L."/>
            <person name="Ma J."/>
        </authorList>
    </citation>
    <scope>NUCLEOTIDE SEQUENCE [LARGE SCALE GENOMIC DNA]</scope>
    <source>
        <strain evidence="12">KCTC 42662</strain>
    </source>
</reference>
<dbReference type="CDD" id="cd00400">
    <property type="entry name" value="Voltage_gated_ClC"/>
    <property type="match status" value="1"/>
</dbReference>
<dbReference type="InterPro" id="IPR050368">
    <property type="entry name" value="ClC-type_chloride_channel"/>
</dbReference>
<dbReference type="PANTHER" id="PTHR43427">
    <property type="entry name" value="CHLORIDE CHANNEL PROTEIN CLC-E"/>
    <property type="match status" value="1"/>
</dbReference>
<keyword evidence="6 10" id="KW-0472">Membrane</keyword>
<evidence type="ECO:0000256" key="10">
    <source>
        <dbReference type="SAM" id="Phobius"/>
    </source>
</evidence>
<evidence type="ECO:0000313" key="11">
    <source>
        <dbReference type="EMBL" id="MFD2549578.1"/>
    </source>
</evidence>
<keyword evidence="5" id="KW-0406">Ion transport</keyword>
<keyword evidence="12" id="KW-1185">Reference proteome</keyword>
<name>A0ABW5KM50_9SPHI</name>
<evidence type="ECO:0000256" key="4">
    <source>
        <dbReference type="ARBA" id="ARBA00022989"/>
    </source>
</evidence>
<sequence length="367" mass="39692">MYIILPSVGITAIYFLRKYMFRNRKNKGIKEIYTTLETRKDHLPFFKIPSHYINGFLTVVCGGSTGVEVSTVVSTATVGNQVYKWKFMPLAFKRELICAAVAAGVTVLFGSAIGGWLFAVEVIAKKMQKTVLLSCTIAALVAFLFIQYFDHGFLIAMPAQQWHWGALPFMVVLGGLGGLLATYFTQVVIHCKHWFGNIKSNFVRVNLGAITVGTLILFFPALYGDSYHGLTTMLESFSSSQTIAVLPFTLALLVLLKPLAASLTLGAGGDGGVFAPSIVAGAFLGILFAYLCNQYMGTEFLIINFALIGAAATLSAAIHGPLTSIFLISSVAPNGMQLMLPLAIGALIAYVLAKKLCRYNVYSYQGA</sequence>
<keyword evidence="3 10" id="KW-0812">Transmembrane</keyword>
<dbReference type="InterPro" id="IPR001807">
    <property type="entry name" value="ClC"/>
</dbReference>
<dbReference type="EMBL" id="JBHULR010000015">
    <property type="protein sequence ID" value="MFD2549578.1"/>
    <property type="molecule type" value="Genomic_DNA"/>
</dbReference>
<evidence type="ECO:0000256" key="5">
    <source>
        <dbReference type="ARBA" id="ARBA00023065"/>
    </source>
</evidence>
<accession>A0ABW5KM50</accession>
<feature type="transmembrane region" description="Helical" evidence="10">
    <location>
        <begin position="273"/>
        <end position="293"/>
    </location>
</feature>
<feature type="transmembrane region" description="Helical" evidence="10">
    <location>
        <begin position="96"/>
        <end position="119"/>
    </location>
</feature>
<feature type="transmembrane region" description="Helical" evidence="10">
    <location>
        <begin position="205"/>
        <end position="223"/>
    </location>
</feature>
<evidence type="ECO:0000256" key="3">
    <source>
        <dbReference type="ARBA" id="ARBA00022692"/>
    </source>
</evidence>
<feature type="transmembrane region" description="Helical" evidence="10">
    <location>
        <begin position="162"/>
        <end position="185"/>
    </location>
</feature>
<evidence type="ECO:0000256" key="1">
    <source>
        <dbReference type="ARBA" id="ARBA00004141"/>
    </source>
</evidence>
<dbReference type="PANTHER" id="PTHR43427:SF6">
    <property type="entry name" value="CHLORIDE CHANNEL PROTEIN CLC-E"/>
    <property type="match status" value="1"/>
</dbReference>
<evidence type="ECO:0000256" key="8">
    <source>
        <dbReference type="ARBA" id="ARBA00023214"/>
    </source>
</evidence>
<proteinExistence type="predicted"/>
<evidence type="ECO:0000256" key="9">
    <source>
        <dbReference type="ARBA" id="ARBA00023303"/>
    </source>
</evidence>
<keyword evidence="2" id="KW-0813">Transport</keyword>
<feature type="transmembrane region" description="Helical" evidence="10">
    <location>
        <begin position="305"/>
        <end position="329"/>
    </location>
</feature>
<dbReference type="PRINTS" id="PR00762">
    <property type="entry name" value="CLCHANNEL"/>
</dbReference>
<keyword evidence="7" id="KW-0869">Chloride channel</keyword>
<evidence type="ECO:0000256" key="6">
    <source>
        <dbReference type="ARBA" id="ARBA00023136"/>
    </source>
</evidence>
<evidence type="ECO:0000313" key="12">
    <source>
        <dbReference type="Proteomes" id="UP001597545"/>
    </source>
</evidence>
<comment type="caution">
    <text evidence="11">The sequence shown here is derived from an EMBL/GenBank/DDBJ whole genome shotgun (WGS) entry which is preliminary data.</text>
</comment>
<organism evidence="11 12">
    <name type="scientific">Sphingobacterium suaedae</name>
    <dbReference type="NCBI Taxonomy" id="1686402"/>
    <lineage>
        <taxon>Bacteria</taxon>
        <taxon>Pseudomonadati</taxon>
        <taxon>Bacteroidota</taxon>
        <taxon>Sphingobacteriia</taxon>
        <taxon>Sphingobacteriales</taxon>
        <taxon>Sphingobacteriaceae</taxon>
        <taxon>Sphingobacterium</taxon>
    </lineage>
</organism>
<keyword evidence="8" id="KW-0868">Chloride</keyword>
<comment type="subcellular location">
    <subcellularLocation>
        <location evidence="1">Membrane</location>
        <topology evidence="1">Multi-pass membrane protein</topology>
    </subcellularLocation>
</comment>
<dbReference type="Gene3D" id="1.10.3080.10">
    <property type="entry name" value="Clc chloride channel"/>
    <property type="match status" value="1"/>
</dbReference>
<keyword evidence="9" id="KW-0407">Ion channel</keyword>
<dbReference type="SUPFAM" id="SSF81340">
    <property type="entry name" value="Clc chloride channel"/>
    <property type="match status" value="1"/>
</dbReference>
<feature type="transmembrane region" description="Helical" evidence="10">
    <location>
        <begin position="335"/>
        <end position="353"/>
    </location>
</feature>
<evidence type="ECO:0000256" key="2">
    <source>
        <dbReference type="ARBA" id="ARBA00022448"/>
    </source>
</evidence>